<sequence>MEIPTIPSELLGSIIYTLARDPVGGLTAVKACFQASRDFFPYCRRQIFASISLNAITEERYVRTSKQFEELITTSPEVAPYILELKYNILYKDTTSATLPYVLRKLTNLRALQIQHRAIHAVKALDWQCSYFSRLRHTFVELIRIPTLTRFTLSVTSKNFPSPTSMEVVDLDETCRATGPIDHTPIRLRELSSIYSPEAIVRVKTPNGTPVFDFSRVKKLDLQCDTEGSDIPRKLIHGSSSLTHLSLCVRPPDNHLSIIRLGEILAPSKHSFKNLDLRLFHAFGQGGDPFLGLCPELEQISRQGNVIESIQLVICLEINQESSAGVEWGELDKALLETEWPCLKEVSLELGITAEFPTKEEQEVVEALHRLPQTHFSRLCSTPNIRSRVCVAKDRIVALLTKLKQARPSARSFCVDGLMHVPCLITNENDQGLSAIKACATVSRDLLAMCRKHLFSTIHIQSAVKSFRSDSPFSPHAIARTARFVKLISATPAIADCVRTLDYAISPQDFDDAALLKTLEKLTRLQCLKLRIFISTNLDGMYWDNPRMEDLRSVLFQFMSLPTFTDLTLKGPFLSFPLSIFASSPNLKILSVSDLHFSESDPLYELKIRSNVHPARLQEFCQGMYADEATERLLRCPFLDFTNVTKVSITLEEYTADVLKSFVQRLQYLTVIHINSLTLADLADITTSSKRSLKVLNLEILCPFADEDPLLGLCPELEQMADENVLEFILIDVTINGPDGCRTGEDWGRLSEVLMKKEWSCLQQVSLSITIAGGRNPELETELDKLPFTQLAELRSTERFRFEYSCRIEED</sequence>
<dbReference type="InterPro" id="IPR032675">
    <property type="entry name" value="LRR_dom_sf"/>
</dbReference>
<proteinExistence type="predicted"/>
<reference evidence="1 2" key="1">
    <citation type="submission" date="2020-01" db="EMBL/GenBank/DDBJ databases">
        <authorList>
            <person name="Gupta K D."/>
        </authorList>
    </citation>
    <scope>NUCLEOTIDE SEQUENCE [LARGE SCALE GENOMIC DNA]</scope>
</reference>
<gene>
    <name evidence="1" type="ORF">AAE3_LOCUS11139</name>
</gene>
<dbReference type="SUPFAM" id="SSF52047">
    <property type="entry name" value="RNI-like"/>
    <property type="match status" value="1"/>
</dbReference>
<dbReference type="EMBL" id="CACVBS010000071">
    <property type="protein sequence ID" value="CAA7268886.1"/>
    <property type="molecule type" value="Genomic_DNA"/>
</dbReference>
<dbReference type="AlphaFoldDB" id="A0A8S0WYF8"/>
<protein>
    <submittedName>
        <fullName evidence="1">Uncharacterized protein</fullName>
    </submittedName>
</protein>
<name>A0A8S0WYF8_CYCAE</name>
<organism evidence="1 2">
    <name type="scientific">Cyclocybe aegerita</name>
    <name type="common">Black poplar mushroom</name>
    <name type="synonym">Agrocybe aegerita</name>
    <dbReference type="NCBI Taxonomy" id="1973307"/>
    <lineage>
        <taxon>Eukaryota</taxon>
        <taxon>Fungi</taxon>
        <taxon>Dikarya</taxon>
        <taxon>Basidiomycota</taxon>
        <taxon>Agaricomycotina</taxon>
        <taxon>Agaricomycetes</taxon>
        <taxon>Agaricomycetidae</taxon>
        <taxon>Agaricales</taxon>
        <taxon>Agaricineae</taxon>
        <taxon>Bolbitiaceae</taxon>
        <taxon>Cyclocybe</taxon>
    </lineage>
</organism>
<evidence type="ECO:0000313" key="1">
    <source>
        <dbReference type="EMBL" id="CAA7268886.1"/>
    </source>
</evidence>
<dbReference type="OrthoDB" id="2745898at2759"/>
<dbReference type="Proteomes" id="UP000467700">
    <property type="component" value="Unassembled WGS sequence"/>
</dbReference>
<accession>A0A8S0WYF8</accession>
<dbReference type="SUPFAM" id="SSF52058">
    <property type="entry name" value="L domain-like"/>
    <property type="match status" value="1"/>
</dbReference>
<evidence type="ECO:0000313" key="2">
    <source>
        <dbReference type="Proteomes" id="UP000467700"/>
    </source>
</evidence>
<dbReference type="Gene3D" id="3.80.10.10">
    <property type="entry name" value="Ribonuclease Inhibitor"/>
    <property type="match status" value="2"/>
</dbReference>
<comment type="caution">
    <text evidence="1">The sequence shown here is derived from an EMBL/GenBank/DDBJ whole genome shotgun (WGS) entry which is preliminary data.</text>
</comment>
<keyword evidence="2" id="KW-1185">Reference proteome</keyword>